<accession>A0A367LHY9</accession>
<dbReference type="SUPFAM" id="SSF53335">
    <property type="entry name" value="S-adenosyl-L-methionine-dependent methyltransferases"/>
    <property type="match status" value="1"/>
</dbReference>
<dbReference type="PANTHER" id="PTHR43712:SF19">
    <property type="entry name" value="DUAL O-METHYLTRANSFERASE_FAD-DEPENDENT MONOOXYGENASE ELCB"/>
    <property type="match status" value="1"/>
</dbReference>
<keyword evidence="1" id="KW-0489">Methyltransferase</keyword>
<evidence type="ECO:0000256" key="3">
    <source>
        <dbReference type="ARBA" id="ARBA00022691"/>
    </source>
</evidence>
<dbReference type="InterPro" id="IPR036390">
    <property type="entry name" value="WH_DNA-bd_sf"/>
</dbReference>
<dbReference type="InterPro" id="IPR029063">
    <property type="entry name" value="SAM-dependent_MTases_sf"/>
</dbReference>
<comment type="caution">
    <text evidence="5">The sequence shown here is derived from an EMBL/GenBank/DDBJ whole genome shotgun (WGS) entry which is preliminary data.</text>
</comment>
<dbReference type="Gene3D" id="1.10.10.10">
    <property type="entry name" value="Winged helix-like DNA-binding domain superfamily/Winged helix DNA-binding domain"/>
    <property type="match status" value="1"/>
</dbReference>
<dbReference type="PROSITE" id="PS51683">
    <property type="entry name" value="SAM_OMT_II"/>
    <property type="match status" value="1"/>
</dbReference>
<protein>
    <recommendedName>
        <fullName evidence="4">O-methyltransferase C-terminal domain-containing protein</fullName>
    </recommendedName>
</protein>
<evidence type="ECO:0000256" key="2">
    <source>
        <dbReference type="ARBA" id="ARBA00022679"/>
    </source>
</evidence>
<dbReference type="STRING" id="1330021.A0A367LHY9"/>
<dbReference type="GO" id="GO:0008171">
    <property type="term" value="F:O-methyltransferase activity"/>
    <property type="evidence" value="ECO:0007669"/>
    <property type="project" value="InterPro"/>
</dbReference>
<reference evidence="5 6" key="1">
    <citation type="journal article" date="2015" name="BMC Genomics">
        <title>Insights from the genome of Ophiocordyceps polyrhachis-furcata to pathogenicity and host specificity in insect fungi.</title>
        <authorList>
            <person name="Wichadakul D."/>
            <person name="Kobmoo N."/>
            <person name="Ingsriswang S."/>
            <person name="Tangphatsornruang S."/>
            <person name="Chantasingh D."/>
            <person name="Luangsa-ard J.J."/>
            <person name="Eurwilaichitr L."/>
        </authorList>
    </citation>
    <scope>NUCLEOTIDE SEQUENCE [LARGE SCALE GENOMIC DNA]</scope>
    <source>
        <strain evidence="5 6">BCC 54312</strain>
    </source>
</reference>
<keyword evidence="3" id="KW-0949">S-adenosyl-L-methionine</keyword>
<evidence type="ECO:0000313" key="6">
    <source>
        <dbReference type="Proteomes" id="UP000253664"/>
    </source>
</evidence>
<dbReference type="InterPro" id="IPR036388">
    <property type="entry name" value="WH-like_DNA-bd_sf"/>
</dbReference>
<evidence type="ECO:0000256" key="1">
    <source>
        <dbReference type="ARBA" id="ARBA00022603"/>
    </source>
</evidence>
<dbReference type="Pfam" id="PF00891">
    <property type="entry name" value="Methyltransf_2"/>
    <property type="match status" value="1"/>
</dbReference>
<dbReference type="GO" id="GO:0032259">
    <property type="term" value="P:methylation"/>
    <property type="evidence" value="ECO:0007669"/>
    <property type="project" value="UniProtKB-KW"/>
</dbReference>
<dbReference type="EMBL" id="LKCN02000005">
    <property type="protein sequence ID" value="RCI14046.1"/>
    <property type="molecule type" value="Genomic_DNA"/>
</dbReference>
<proteinExistence type="predicted"/>
<dbReference type="AlphaFoldDB" id="A0A367LHY9"/>
<dbReference type="Proteomes" id="UP000253664">
    <property type="component" value="Unassembled WGS sequence"/>
</dbReference>
<feature type="domain" description="O-methyltransferase C-terminal" evidence="4">
    <location>
        <begin position="194"/>
        <end position="388"/>
    </location>
</feature>
<dbReference type="InterPro" id="IPR001077">
    <property type="entry name" value="COMT_C"/>
</dbReference>
<evidence type="ECO:0000259" key="4">
    <source>
        <dbReference type="Pfam" id="PF00891"/>
    </source>
</evidence>
<name>A0A367LHY9_9HYPO</name>
<dbReference type="SUPFAM" id="SSF46785">
    <property type="entry name" value="Winged helix' DNA-binding domain"/>
    <property type="match status" value="1"/>
</dbReference>
<gene>
    <name evidence="5" type="ORF">L249_8036</name>
</gene>
<dbReference type="OrthoDB" id="1606438at2759"/>
<organism evidence="5 6">
    <name type="scientific">Ophiocordyceps polyrhachis-furcata BCC 54312</name>
    <dbReference type="NCBI Taxonomy" id="1330021"/>
    <lineage>
        <taxon>Eukaryota</taxon>
        <taxon>Fungi</taxon>
        <taxon>Dikarya</taxon>
        <taxon>Ascomycota</taxon>
        <taxon>Pezizomycotina</taxon>
        <taxon>Sordariomycetes</taxon>
        <taxon>Hypocreomycetidae</taxon>
        <taxon>Hypocreales</taxon>
        <taxon>Ophiocordycipitaceae</taxon>
        <taxon>Ophiocordyceps</taxon>
    </lineage>
</organism>
<dbReference type="Gene3D" id="3.40.50.150">
    <property type="entry name" value="Vaccinia Virus protein VP39"/>
    <property type="match status" value="1"/>
</dbReference>
<keyword evidence="2" id="KW-0808">Transferase</keyword>
<dbReference type="PANTHER" id="PTHR43712">
    <property type="entry name" value="PUTATIVE (AFU_ORTHOLOGUE AFUA_4G14580)-RELATED"/>
    <property type="match status" value="1"/>
</dbReference>
<evidence type="ECO:0000313" key="5">
    <source>
        <dbReference type="EMBL" id="RCI14046.1"/>
    </source>
</evidence>
<dbReference type="InterPro" id="IPR016461">
    <property type="entry name" value="COMT-like"/>
</dbReference>
<sequence>MTQLTSLAKRLCQRAEELEAYTTLHGIEEAASADAAARRELLELALEIQVRARDAADYLEHHQIQYHTFACLGWLLRFNIFTHLPPDKSPVSYASLAAAASVPASRLRSVARMALTSGLFRENDQGLLSHNTLSLSFAEKAAYKHWASFLVNYVQPSAAALAEATARWGDSEACNHSAQNIAFDTDLPFFQVVSSRKDGPDEFARYMTAIQQSTGLCLQQLVTGLDWLGLLGEGAHMVDVGGSTGALCVELAEAYPSFTFVVQDMPDVVSLGPDALSSKPDGIRSRISFQGHDFFTPQPSQAKPPTAYLLRLIIHDWPRQEAIKILSHLARAVKTNGAKIVIMDTVLPPPGSGSTVAQEAMLRVRDMVMIDNFNSKEREEDEWDELFASSEPRLRLVQRTQPAGSYLAMMVVGLDEE</sequence>
<keyword evidence="6" id="KW-1185">Reference proteome</keyword>